<dbReference type="InParanoid" id="A0A6J2WXU8"/>
<accession>A0A6J2WXU8</accession>
<dbReference type="AlphaFoldDB" id="A0A6J2WXU8"/>
<evidence type="ECO:0000256" key="1">
    <source>
        <dbReference type="ARBA" id="ARBA00007432"/>
    </source>
</evidence>
<dbReference type="GO" id="GO:0045639">
    <property type="term" value="P:positive regulation of myeloid cell differentiation"/>
    <property type="evidence" value="ECO:0007669"/>
    <property type="project" value="InterPro"/>
</dbReference>
<feature type="chain" id="PRO_5027020728" evidence="2">
    <location>
        <begin position="24"/>
        <end position="209"/>
    </location>
</feature>
<dbReference type="GO" id="GO:0006955">
    <property type="term" value="P:immune response"/>
    <property type="evidence" value="ECO:0007669"/>
    <property type="project" value="InterPro"/>
</dbReference>
<dbReference type="Proteomes" id="UP000504632">
    <property type="component" value="Chromosome 16"/>
</dbReference>
<organism evidence="3 4">
    <name type="scientific">Chanos chanos</name>
    <name type="common">Milkfish</name>
    <name type="synonym">Mugil chanos</name>
    <dbReference type="NCBI Taxonomy" id="29144"/>
    <lineage>
        <taxon>Eukaryota</taxon>
        <taxon>Metazoa</taxon>
        <taxon>Chordata</taxon>
        <taxon>Craniata</taxon>
        <taxon>Vertebrata</taxon>
        <taxon>Euteleostomi</taxon>
        <taxon>Actinopterygii</taxon>
        <taxon>Neopterygii</taxon>
        <taxon>Teleostei</taxon>
        <taxon>Ostariophysi</taxon>
        <taxon>Gonorynchiformes</taxon>
        <taxon>Chanidae</taxon>
        <taxon>Chanos</taxon>
    </lineage>
</organism>
<dbReference type="PANTHER" id="PTHR10511">
    <property type="entry name" value="GRANULOCYTE COLONY-STIMULATING FACTOR"/>
    <property type="match status" value="1"/>
</dbReference>
<evidence type="ECO:0000256" key="2">
    <source>
        <dbReference type="SAM" id="SignalP"/>
    </source>
</evidence>
<dbReference type="PANTHER" id="PTHR10511:SF2">
    <property type="entry name" value="GRANULOCYTE COLONY-STIMULATING FACTOR"/>
    <property type="match status" value="1"/>
</dbReference>
<proteinExistence type="inferred from homology"/>
<keyword evidence="3" id="KW-1185">Reference proteome</keyword>
<dbReference type="RefSeq" id="XP_030649113.1">
    <property type="nucleotide sequence ID" value="XM_030793253.1"/>
</dbReference>
<dbReference type="InterPro" id="IPR030474">
    <property type="entry name" value="IL-6/GCSF/MGF"/>
</dbReference>
<reference evidence="4" key="1">
    <citation type="submission" date="2025-08" db="UniProtKB">
        <authorList>
            <consortium name="RefSeq"/>
        </authorList>
    </citation>
    <scope>IDENTIFICATION</scope>
</reference>
<protein>
    <submittedName>
        <fullName evidence="4">Colony stimulating factor 3 (Granulocyte) b</fullName>
    </submittedName>
</protein>
<feature type="signal peptide" evidence="2">
    <location>
        <begin position="1"/>
        <end position="23"/>
    </location>
</feature>
<dbReference type="InterPro" id="IPR040117">
    <property type="entry name" value="GCSF/MGF"/>
</dbReference>
<dbReference type="InterPro" id="IPR009079">
    <property type="entry name" value="4_helix_cytokine-like_core"/>
</dbReference>
<sequence>MSAPQFYLAVLSLHCCFATLAFTAPLQGNSMELKQAVERGTSLIKKILNDIPGVHDSCVTIEDLTLDTAKEAKNLEYMVTLLNIPRAPTLKALSEDFTLEMSLNRISDGVSLHQRLLTAVKKRVSPSDKLTNLLADVRDLLAQVQQMQKLAKVPAASQPQTATDISSRLTGDYEVQVATHLTLKQLQSFGQDIFRTLRHIVLSKPSSSS</sequence>
<dbReference type="Gene3D" id="1.20.1250.10">
    <property type="match status" value="1"/>
</dbReference>
<name>A0A6J2WXU8_CHACN</name>
<dbReference type="GO" id="GO:0005125">
    <property type="term" value="F:cytokine activity"/>
    <property type="evidence" value="ECO:0007669"/>
    <property type="project" value="InterPro"/>
</dbReference>
<dbReference type="OrthoDB" id="8841348at2759"/>
<dbReference type="SUPFAM" id="SSF47266">
    <property type="entry name" value="4-helical cytokines"/>
    <property type="match status" value="1"/>
</dbReference>
<comment type="similarity">
    <text evidence="1">Belongs to the IL-6 superfamily.</text>
</comment>
<gene>
    <name evidence="4" type="primary">csf3b</name>
</gene>
<evidence type="ECO:0000313" key="4">
    <source>
        <dbReference type="RefSeq" id="XP_030649113.1"/>
    </source>
</evidence>
<keyword evidence="2" id="KW-0732">Signal</keyword>
<dbReference type="GO" id="GO:0005576">
    <property type="term" value="C:extracellular region"/>
    <property type="evidence" value="ECO:0007669"/>
    <property type="project" value="InterPro"/>
</dbReference>
<dbReference type="CTD" id="100190920"/>
<dbReference type="SMART" id="SM00126">
    <property type="entry name" value="IL6"/>
    <property type="match status" value="1"/>
</dbReference>
<evidence type="ECO:0000313" key="3">
    <source>
        <dbReference type="Proteomes" id="UP000504632"/>
    </source>
</evidence>
<dbReference type="GeneID" id="115829192"/>